<reference evidence="2" key="1">
    <citation type="journal article" date="2017" name="Ticks Tick Borne Dis.">
        <title>An insight into the sialome of Hyalomma excavatum.</title>
        <authorList>
            <person name="Ribeiro J.M."/>
            <person name="Slovak M."/>
            <person name="Francischetti I.M."/>
        </authorList>
    </citation>
    <scope>NUCLEOTIDE SEQUENCE</scope>
    <source>
        <strain evidence="2">Samish</strain>
        <tissue evidence="2">Salivary glands</tissue>
    </source>
</reference>
<dbReference type="EMBL" id="GEFH01001222">
    <property type="protein sequence ID" value="JAP67359.1"/>
    <property type="molecule type" value="mRNA"/>
</dbReference>
<feature type="compositionally biased region" description="Basic residues" evidence="1">
    <location>
        <begin position="96"/>
        <end position="108"/>
    </location>
</feature>
<organism evidence="2">
    <name type="scientific">Hyalomma excavatum</name>
    <dbReference type="NCBI Taxonomy" id="257692"/>
    <lineage>
        <taxon>Eukaryota</taxon>
        <taxon>Metazoa</taxon>
        <taxon>Ecdysozoa</taxon>
        <taxon>Arthropoda</taxon>
        <taxon>Chelicerata</taxon>
        <taxon>Arachnida</taxon>
        <taxon>Acari</taxon>
        <taxon>Parasitiformes</taxon>
        <taxon>Ixodida</taxon>
        <taxon>Ixodoidea</taxon>
        <taxon>Ixodidae</taxon>
        <taxon>Hyalomminae</taxon>
        <taxon>Hyalomma</taxon>
    </lineage>
</organism>
<proteinExistence type="evidence at transcript level"/>
<feature type="compositionally biased region" description="Low complexity" evidence="1">
    <location>
        <begin position="83"/>
        <end position="95"/>
    </location>
</feature>
<evidence type="ECO:0000313" key="2">
    <source>
        <dbReference type="EMBL" id="JAP67359.1"/>
    </source>
</evidence>
<feature type="compositionally biased region" description="Low complexity" evidence="1">
    <location>
        <begin position="40"/>
        <end position="54"/>
    </location>
</feature>
<feature type="compositionally biased region" description="Low complexity" evidence="1">
    <location>
        <begin position="20"/>
        <end position="30"/>
    </location>
</feature>
<feature type="compositionally biased region" description="Low complexity" evidence="1">
    <location>
        <begin position="166"/>
        <end position="182"/>
    </location>
</feature>
<accession>A0A131XJU4</accession>
<protein>
    <submittedName>
        <fullName evidence="2">Uncharacterized protein</fullName>
    </submittedName>
</protein>
<feature type="region of interest" description="Disordered" evidence="1">
    <location>
        <begin position="20"/>
        <end position="119"/>
    </location>
</feature>
<feature type="non-terminal residue" evidence="2">
    <location>
        <position position="1"/>
    </location>
</feature>
<evidence type="ECO:0000256" key="1">
    <source>
        <dbReference type="SAM" id="MobiDB-lite"/>
    </source>
</evidence>
<dbReference type="AlphaFoldDB" id="A0A131XJU4"/>
<feature type="region of interest" description="Disordered" evidence="1">
    <location>
        <begin position="166"/>
        <end position="202"/>
    </location>
</feature>
<name>A0A131XJU4_9ACAR</name>
<sequence length="215" mass="22440">AAAGEAETGVGVAAAARVATATASPAATCASQTGTASSCSPSRKISTTSTRTRPTGPPWKWTHIGRPTRSRSRGATCPSPSCTSRRATSPTTFSRPSRRRTTPRRPASKPRGGPSLSAARTLWALPKLVRARRSATSFPPLCTSTTSLTCSVAMAQLLLFLHRHVSSPSRSSRSPQTSASTRECAARASLVVHQRDPSSGISKEALKSALPHLVA</sequence>